<dbReference type="InterPro" id="IPR002018">
    <property type="entry name" value="CarbesteraseB"/>
</dbReference>
<feature type="signal peptide" evidence="6">
    <location>
        <begin position="1"/>
        <end position="22"/>
    </location>
</feature>
<dbReference type="EC" id="3.1.1.-" evidence="6"/>
<name>D5G3E2_HELAM</name>
<evidence type="ECO:0000256" key="4">
    <source>
        <dbReference type="ARBA" id="ARBA00023157"/>
    </source>
</evidence>
<protein>
    <recommendedName>
        <fullName evidence="6">Carboxylic ester hydrolase</fullName>
        <ecNumber evidence="6">3.1.1.-</ecNumber>
    </recommendedName>
</protein>
<dbReference type="OrthoDB" id="3200163at2759"/>
<keyword evidence="3 6" id="KW-0378">Hydrolase</keyword>
<dbReference type="Gene3D" id="3.40.50.1820">
    <property type="entry name" value="alpha/beta hydrolase"/>
    <property type="match status" value="1"/>
</dbReference>
<accession>D5G3E2</accession>
<evidence type="ECO:0000313" key="8">
    <source>
        <dbReference type="EMBL" id="ADF43471.1"/>
    </source>
</evidence>
<reference evidence="8" key="1">
    <citation type="journal article" date="2010" name="Insect Biochem. Mol. Biol.">
        <title>Gene identification and proteomic analysis of the esterases of the cotton bollworm, Helicoverpa armigera.</title>
        <authorList>
            <person name="Teese M.G."/>
            <person name="Campbell P.M."/>
            <person name="Scott C."/>
            <person name="Gordon K.H."/>
            <person name="Southon A."/>
            <person name="Hovan D."/>
            <person name="Robin C."/>
            <person name="Russell R.J."/>
            <person name="Oakeshott J.G."/>
        </authorList>
    </citation>
    <scope>NUCLEOTIDE SEQUENCE</scope>
    <source>
        <strain evidence="8">GR</strain>
    </source>
</reference>
<keyword evidence="4" id="KW-1015">Disulfide bond</keyword>
<keyword evidence="5" id="KW-0325">Glycoprotein</keyword>
<dbReference type="PANTHER" id="PTHR43142">
    <property type="entry name" value="CARBOXYLIC ESTER HYDROLASE"/>
    <property type="match status" value="1"/>
</dbReference>
<evidence type="ECO:0000256" key="6">
    <source>
        <dbReference type="RuleBase" id="RU361235"/>
    </source>
</evidence>
<dbReference type="SUPFAM" id="SSF53474">
    <property type="entry name" value="alpha/beta-Hydrolases"/>
    <property type="match status" value="1"/>
</dbReference>
<dbReference type="GO" id="GO:0052689">
    <property type="term" value="F:carboxylic ester hydrolase activity"/>
    <property type="evidence" value="ECO:0007669"/>
    <property type="project" value="UniProtKB-KW"/>
</dbReference>
<comment type="similarity">
    <text evidence="1 6">Belongs to the type-B carboxylesterase/lipase family.</text>
</comment>
<keyword evidence="6" id="KW-0732">Signal</keyword>
<evidence type="ECO:0000259" key="7">
    <source>
        <dbReference type="Pfam" id="PF00135"/>
    </source>
</evidence>
<proteinExistence type="evidence at transcript level"/>
<feature type="chain" id="PRO_5005126594" description="Carboxylic ester hydrolase" evidence="6">
    <location>
        <begin position="23"/>
        <end position="549"/>
    </location>
</feature>
<dbReference type="ESTHER" id="helam-d5g3e1">
    <property type="family name" value="Carb_B_Arthropoda"/>
</dbReference>
<evidence type="ECO:0000256" key="5">
    <source>
        <dbReference type="ARBA" id="ARBA00023180"/>
    </source>
</evidence>
<dbReference type="Pfam" id="PF00135">
    <property type="entry name" value="COesterase"/>
    <property type="match status" value="1"/>
</dbReference>
<dbReference type="InterPro" id="IPR029058">
    <property type="entry name" value="AB_hydrolase_fold"/>
</dbReference>
<dbReference type="PANTHER" id="PTHR43142:SF1">
    <property type="entry name" value="CARBOXYLIC ESTER HYDROLASE"/>
    <property type="match status" value="1"/>
</dbReference>
<dbReference type="PROSITE" id="PS00122">
    <property type="entry name" value="CARBOXYLESTERASE_B_1"/>
    <property type="match status" value="1"/>
</dbReference>
<organism evidence="8">
    <name type="scientific">Helicoverpa armigera</name>
    <name type="common">Cotton bollworm</name>
    <name type="synonym">Heliothis armigera</name>
    <dbReference type="NCBI Taxonomy" id="29058"/>
    <lineage>
        <taxon>Eukaryota</taxon>
        <taxon>Metazoa</taxon>
        <taxon>Ecdysozoa</taxon>
        <taxon>Arthropoda</taxon>
        <taxon>Hexapoda</taxon>
        <taxon>Insecta</taxon>
        <taxon>Pterygota</taxon>
        <taxon>Neoptera</taxon>
        <taxon>Endopterygota</taxon>
        <taxon>Lepidoptera</taxon>
        <taxon>Glossata</taxon>
        <taxon>Ditrysia</taxon>
        <taxon>Noctuoidea</taxon>
        <taxon>Noctuidae</taxon>
        <taxon>Heliothinae</taxon>
        <taxon>Helicoverpa</taxon>
    </lineage>
</organism>
<dbReference type="EMBL" id="FJ997306">
    <property type="protein sequence ID" value="ADF43471.1"/>
    <property type="molecule type" value="mRNA"/>
</dbReference>
<evidence type="ECO:0000256" key="1">
    <source>
        <dbReference type="ARBA" id="ARBA00005964"/>
    </source>
</evidence>
<evidence type="ECO:0000256" key="2">
    <source>
        <dbReference type="ARBA" id="ARBA00022487"/>
    </source>
</evidence>
<dbReference type="AlphaFoldDB" id="D5G3E2"/>
<sequence>MSKCLDMLSVLTLVLLCGFAHGLFRVDPLVNTKGGLIRGLRSENGYAMFLGIPYAVVNKDNPFGPSAPHQGFDDVFDAYESNICPQLRNGVPAGTLDCLTLNVYVPSAATTKTPFPVMVWIHGGGFIGGSSSRDSGPDFLLRNDVIVVAINYRVGAYGFMCLDIPEVSGNQGLKDQVLGLRWIKENIEDFGGDANQITVFGESAGGMSINLHLLSNYESLFDRAIIQSGPAVSPWVSRDVNNTIPLSLAEALEYNAESVADAIEYLSTIDPHTLVKTAAELKLTETDDADNPRTLPCIETYTEGVEHFMTQHPKNIKSGKVAKTPIIIGHNNNEMPFEYALQKDEFFDNYDFTYLLNQEFEFGEDLEDALKDIRHFYIGDEKASVYLKDQITDFASDFVFNHPTQRMAERFLELGAKTVYRYIFSYSGGRNLLKWAYNLDVQGAVHADELGYLFDMVMLKGDITPEDQLMIDRLTTLWTNFAKYGNPTPETSGLLPEKWLPITKTTQPFLNMDADVTMGARPFREAMAFWDVFYKLHRKQHKYYQDPEE</sequence>
<keyword evidence="2" id="KW-0719">Serine esterase</keyword>
<evidence type="ECO:0000256" key="3">
    <source>
        <dbReference type="ARBA" id="ARBA00022801"/>
    </source>
</evidence>
<feature type="domain" description="Carboxylesterase type B" evidence="7">
    <location>
        <begin position="27"/>
        <end position="530"/>
    </location>
</feature>
<dbReference type="InterPro" id="IPR019826">
    <property type="entry name" value="Carboxylesterase_B_AS"/>
</dbReference>